<proteinExistence type="predicted"/>
<accession>A0ABW8C8W2</accession>
<keyword evidence="2" id="KW-1185">Reference proteome</keyword>
<dbReference type="InterPro" id="IPR011990">
    <property type="entry name" value="TPR-like_helical_dom_sf"/>
</dbReference>
<reference evidence="1 2" key="1">
    <citation type="submission" date="2024-10" db="EMBL/GenBank/DDBJ databases">
        <title>The Natural Products Discovery Center: Release of the First 8490 Sequenced Strains for Exploring Actinobacteria Biosynthetic Diversity.</title>
        <authorList>
            <person name="Kalkreuter E."/>
            <person name="Kautsar S.A."/>
            <person name="Yang D."/>
            <person name="Bader C.D."/>
            <person name="Teijaro C.N."/>
            <person name="Fluegel L."/>
            <person name="Davis C.M."/>
            <person name="Simpson J.R."/>
            <person name="Lauterbach L."/>
            <person name="Steele A.D."/>
            <person name="Gui C."/>
            <person name="Meng S."/>
            <person name="Li G."/>
            <person name="Viehrig K."/>
            <person name="Ye F."/>
            <person name="Su P."/>
            <person name="Kiefer A.F."/>
            <person name="Nichols A."/>
            <person name="Cepeda A.J."/>
            <person name="Yan W."/>
            <person name="Fan B."/>
            <person name="Jiang Y."/>
            <person name="Adhikari A."/>
            <person name="Zheng C.-J."/>
            <person name="Schuster L."/>
            <person name="Cowan T.M."/>
            <person name="Smanski M.J."/>
            <person name="Chevrette M.G."/>
            <person name="De Carvalho L.P.S."/>
            <person name="Shen B."/>
        </authorList>
    </citation>
    <scope>NUCLEOTIDE SEQUENCE [LARGE SCALE GENOMIC DNA]</scope>
    <source>
        <strain evidence="1 2">NPDC053399</strain>
    </source>
</reference>
<dbReference type="Gene3D" id="1.25.40.10">
    <property type="entry name" value="Tetratricopeptide repeat domain"/>
    <property type="match status" value="1"/>
</dbReference>
<dbReference type="Proteomes" id="UP001614394">
    <property type="component" value="Unassembled WGS sequence"/>
</dbReference>
<dbReference type="RefSeq" id="WP_399651086.1">
    <property type="nucleotide sequence ID" value="NZ_JBITYG010000006.1"/>
</dbReference>
<comment type="caution">
    <text evidence="1">The sequence shown here is derived from an EMBL/GenBank/DDBJ whole genome shotgun (WGS) entry which is preliminary data.</text>
</comment>
<evidence type="ECO:0000313" key="1">
    <source>
        <dbReference type="EMBL" id="MFI9102875.1"/>
    </source>
</evidence>
<evidence type="ECO:0008006" key="3">
    <source>
        <dbReference type="Google" id="ProtNLM"/>
    </source>
</evidence>
<name>A0ABW8C8W2_9ACTN</name>
<gene>
    <name evidence="1" type="ORF">ACIGXA_20370</name>
</gene>
<dbReference type="EMBL" id="JBITYG010000006">
    <property type="protein sequence ID" value="MFI9102875.1"/>
    <property type="molecule type" value="Genomic_DNA"/>
</dbReference>
<protein>
    <recommendedName>
        <fullName evidence="3">Tetratricopeptide repeat protein</fullName>
    </recommendedName>
</protein>
<sequence>MAEAGDFDGAEHVAREVEAMAGDAINPGPRARARALTSVAEVMARSGNVDRAESTVRTITDPDRLDSGAARRVADDAYLMHLDTLHGCGRP</sequence>
<evidence type="ECO:0000313" key="2">
    <source>
        <dbReference type="Proteomes" id="UP001614394"/>
    </source>
</evidence>
<organism evidence="1 2">
    <name type="scientific">Streptomyces fildesensis</name>
    <dbReference type="NCBI Taxonomy" id="375757"/>
    <lineage>
        <taxon>Bacteria</taxon>
        <taxon>Bacillati</taxon>
        <taxon>Actinomycetota</taxon>
        <taxon>Actinomycetes</taxon>
        <taxon>Kitasatosporales</taxon>
        <taxon>Streptomycetaceae</taxon>
        <taxon>Streptomyces</taxon>
    </lineage>
</organism>